<dbReference type="AlphaFoldDB" id="A0A498K2T4"/>
<comment type="caution">
    <text evidence="2">The sequence shown here is derived from an EMBL/GenBank/DDBJ whole genome shotgun (WGS) entry which is preliminary data.</text>
</comment>
<dbReference type="PANTHER" id="PTHR11926">
    <property type="entry name" value="GLUCOSYL/GLUCURONOSYL TRANSFERASES"/>
    <property type="match status" value="1"/>
</dbReference>
<dbReference type="PANTHER" id="PTHR11926:SF870">
    <property type="entry name" value="UDP-GLYCOSYLTRANSFERASE 75B1"/>
    <property type="match status" value="1"/>
</dbReference>
<dbReference type="GO" id="GO:0080043">
    <property type="term" value="F:quercetin 3-O-glucosyltransferase activity"/>
    <property type="evidence" value="ECO:0007669"/>
    <property type="project" value="TreeGrafter"/>
</dbReference>
<proteinExistence type="inferred from homology"/>
<protein>
    <submittedName>
        <fullName evidence="2">Uncharacterized protein</fullName>
    </submittedName>
</protein>
<comment type="similarity">
    <text evidence="1">Belongs to the UDP-glycosyltransferase family.</text>
</comment>
<dbReference type="Gene3D" id="3.40.50.2000">
    <property type="entry name" value="Glycogen Phosphorylase B"/>
    <property type="match status" value="1"/>
</dbReference>
<keyword evidence="3" id="KW-1185">Reference proteome</keyword>
<accession>A0A498K2T4</accession>
<dbReference type="SUPFAM" id="SSF53756">
    <property type="entry name" value="UDP-Glycosyltransferase/glycogen phosphorylase"/>
    <property type="match status" value="1"/>
</dbReference>
<dbReference type="GO" id="GO:0080044">
    <property type="term" value="F:quercetin 7-O-glucosyltransferase activity"/>
    <property type="evidence" value="ECO:0007669"/>
    <property type="project" value="TreeGrafter"/>
</dbReference>
<evidence type="ECO:0000313" key="3">
    <source>
        <dbReference type="Proteomes" id="UP000290289"/>
    </source>
</evidence>
<evidence type="ECO:0000256" key="1">
    <source>
        <dbReference type="ARBA" id="ARBA00009995"/>
    </source>
</evidence>
<dbReference type="STRING" id="3750.A0A498K2T4"/>
<dbReference type="Proteomes" id="UP000290289">
    <property type="component" value="Chromosome 4"/>
</dbReference>
<gene>
    <name evidence="2" type="ORF">DVH24_000818</name>
</gene>
<sequence>MVQHRFLLVTFPAQGHINPSLQFAKRLINTTGAHVTFVTCLSARHRIGNDSIPDGLTYSLFSDGYDDGFNSANNNDHYASELRRHGAQAITDLVVSSANEGLPYTCLVYTTFLPWAADVAYKLHLQNVLLWIQPATVFDIYYYYFNGYKDLIRDNTSSGTNDVLPCSIELPGLPFSLTSRDLPSFMVDTNPYNFALPLFQEQMDLLERETNPTILVNTFDALEPEALKAIDKYNLIGVGPLIPSASLDGK</sequence>
<evidence type="ECO:0000313" key="2">
    <source>
        <dbReference type="EMBL" id="RXI00584.1"/>
    </source>
</evidence>
<dbReference type="EMBL" id="RDQH01000330">
    <property type="protein sequence ID" value="RXI00584.1"/>
    <property type="molecule type" value="Genomic_DNA"/>
</dbReference>
<reference evidence="2 3" key="1">
    <citation type="submission" date="2018-10" db="EMBL/GenBank/DDBJ databases">
        <title>A high-quality apple genome assembly.</title>
        <authorList>
            <person name="Hu J."/>
        </authorList>
    </citation>
    <scope>NUCLEOTIDE SEQUENCE [LARGE SCALE GENOMIC DNA]</scope>
    <source>
        <strain evidence="3">cv. HFTH1</strain>
        <tissue evidence="2">Young leaf</tissue>
    </source>
</reference>
<organism evidence="2 3">
    <name type="scientific">Malus domestica</name>
    <name type="common">Apple</name>
    <name type="synonym">Pyrus malus</name>
    <dbReference type="NCBI Taxonomy" id="3750"/>
    <lineage>
        <taxon>Eukaryota</taxon>
        <taxon>Viridiplantae</taxon>
        <taxon>Streptophyta</taxon>
        <taxon>Embryophyta</taxon>
        <taxon>Tracheophyta</taxon>
        <taxon>Spermatophyta</taxon>
        <taxon>Magnoliopsida</taxon>
        <taxon>eudicotyledons</taxon>
        <taxon>Gunneridae</taxon>
        <taxon>Pentapetalae</taxon>
        <taxon>rosids</taxon>
        <taxon>fabids</taxon>
        <taxon>Rosales</taxon>
        <taxon>Rosaceae</taxon>
        <taxon>Amygdaloideae</taxon>
        <taxon>Maleae</taxon>
        <taxon>Malus</taxon>
    </lineage>
</organism>
<name>A0A498K2T4_MALDO</name>